<protein>
    <recommendedName>
        <fullName evidence="3">Helix-turn-helix DNA binding domain protein</fullName>
    </recommendedName>
</protein>
<evidence type="ECO:0008006" key="3">
    <source>
        <dbReference type="Google" id="ProtNLM"/>
    </source>
</evidence>
<evidence type="ECO:0000313" key="1">
    <source>
        <dbReference type="EMBL" id="AHY84225.1"/>
    </source>
</evidence>
<reference evidence="1 2" key="1">
    <citation type="submission" date="2014-03" db="EMBL/GenBank/DDBJ databases">
        <authorList>
            <person name="Bragg J."/>
            <person name="Chandler A.Y."/>
            <person name="Dehn A."/>
            <person name="Hefner M."/>
            <person name="Petersen P."/>
            <person name="Wilson J."/>
            <person name="Zeba F."/>
            <person name="Zegers G.P."/>
            <person name="Page S.T."/>
            <person name="Bradley K.W."/>
            <person name="Clarke D.Q."/>
            <person name="Lewis M.F."/>
            <person name="Barker L.P."/>
            <person name="Bailey C."/>
            <person name="Asai D.J."/>
            <person name="Garber M.L."/>
            <person name="Bowman C.A."/>
            <person name="Russell D.A."/>
            <person name="Pope W.H."/>
            <person name="Jacobs-Sera D."/>
            <person name="Hendrix R.W."/>
            <person name="Hatfull G.F."/>
        </authorList>
    </citation>
    <scope>NUCLEOTIDE SEQUENCE [LARGE SCALE GENOMIC DNA]</scope>
</reference>
<gene>
    <name evidence="1" type="primary">40</name>
    <name evidence="1" type="ORF">PBI_HH92_40</name>
</gene>
<sequence>MRFIVHTPKTNAATWDITGLPDDAPDDQVLAVIAGDRPAGVRAKRVSSTTEDSGPAFVFARGADDLELAGAAIRAARAAELSALEAGKAIAIARMDAGLSSERQVAAAFGVDRNTVRAWRGKAR</sequence>
<proteinExistence type="predicted"/>
<organism evidence="1 2">
    <name type="scientific">Mycobacterium phage HH92</name>
    <dbReference type="NCBI Taxonomy" id="1471543"/>
    <lineage>
        <taxon>Viruses</taxon>
        <taxon>Duplodnaviria</taxon>
        <taxon>Heunggongvirae</taxon>
        <taxon>Uroviricota</taxon>
        <taxon>Caudoviricetes</taxon>
        <taxon>Gilesvirus</taxon>
        <taxon>Gilesvirus giles</taxon>
    </lineage>
</organism>
<accession>A0A023ZYF8</accession>
<dbReference type="Proteomes" id="UP000024437">
    <property type="component" value="Genome"/>
</dbReference>
<evidence type="ECO:0000313" key="2">
    <source>
        <dbReference type="Proteomes" id="UP000024437"/>
    </source>
</evidence>
<name>A0A023ZYF8_9CAUD</name>
<dbReference type="EMBL" id="KJ538722">
    <property type="protein sequence ID" value="AHY84225.1"/>
    <property type="molecule type" value="Genomic_DNA"/>
</dbReference>